<proteinExistence type="predicted"/>
<keyword evidence="4" id="KW-1185">Reference proteome</keyword>
<dbReference type="InterPro" id="IPR001478">
    <property type="entry name" value="PDZ"/>
</dbReference>
<organism evidence="3 4">
    <name type="scientific">Adiantum capillus-veneris</name>
    <name type="common">Maidenhair fern</name>
    <dbReference type="NCBI Taxonomy" id="13818"/>
    <lineage>
        <taxon>Eukaryota</taxon>
        <taxon>Viridiplantae</taxon>
        <taxon>Streptophyta</taxon>
        <taxon>Embryophyta</taxon>
        <taxon>Tracheophyta</taxon>
        <taxon>Polypodiopsida</taxon>
        <taxon>Polypodiidae</taxon>
        <taxon>Polypodiales</taxon>
        <taxon>Pteridineae</taxon>
        <taxon>Pteridaceae</taxon>
        <taxon>Vittarioideae</taxon>
        <taxon>Adiantum</taxon>
    </lineage>
</organism>
<dbReference type="SUPFAM" id="SSF50156">
    <property type="entry name" value="PDZ domain-like"/>
    <property type="match status" value="1"/>
</dbReference>
<dbReference type="Gene3D" id="2.30.42.10">
    <property type="match status" value="1"/>
</dbReference>
<comment type="caution">
    <text evidence="3">The sequence shown here is derived from an EMBL/GenBank/DDBJ whole genome shotgun (WGS) entry which is preliminary data.</text>
</comment>
<dbReference type="Proteomes" id="UP000886520">
    <property type="component" value="Chromosome 9"/>
</dbReference>
<dbReference type="SMART" id="SM00228">
    <property type="entry name" value="PDZ"/>
    <property type="match status" value="1"/>
</dbReference>
<dbReference type="AlphaFoldDB" id="A0A9D4UXY9"/>
<dbReference type="GO" id="GO:0005634">
    <property type="term" value="C:nucleus"/>
    <property type="evidence" value="ECO:0007669"/>
    <property type="project" value="TreeGrafter"/>
</dbReference>
<protein>
    <recommendedName>
        <fullName evidence="2">PDZ domain-containing protein</fullName>
    </recommendedName>
</protein>
<accession>A0A9D4UXY9</accession>
<feature type="domain" description="PDZ" evidence="2">
    <location>
        <begin position="128"/>
        <end position="202"/>
    </location>
</feature>
<dbReference type="EMBL" id="JABFUD020000009">
    <property type="protein sequence ID" value="KAI5075812.1"/>
    <property type="molecule type" value="Genomic_DNA"/>
</dbReference>
<dbReference type="InterPro" id="IPR035269">
    <property type="entry name" value="PSMD9"/>
</dbReference>
<dbReference type="Pfam" id="PF18265">
    <property type="entry name" value="Nas2_N"/>
    <property type="match status" value="1"/>
</dbReference>
<evidence type="ECO:0000313" key="4">
    <source>
        <dbReference type="Proteomes" id="UP000886520"/>
    </source>
</evidence>
<reference evidence="3" key="1">
    <citation type="submission" date="2021-01" db="EMBL/GenBank/DDBJ databases">
        <title>Adiantum capillus-veneris genome.</title>
        <authorList>
            <person name="Fang Y."/>
            <person name="Liao Q."/>
        </authorList>
    </citation>
    <scope>NUCLEOTIDE SEQUENCE</scope>
    <source>
        <strain evidence="3">H3</strain>
        <tissue evidence="3">Leaf</tissue>
    </source>
</reference>
<dbReference type="PANTHER" id="PTHR12651:SF1">
    <property type="entry name" value="26S PROTEASOME NON-ATPASE REGULATORY SUBUNIT 9"/>
    <property type="match status" value="1"/>
</dbReference>
<dbReference type="GO" id="GO:0070682">
    <property type="term" value="P:proteasome regulatory particle assembly"/>
    <property type="evidence" value="ECO:0007669"/>
    <property type="project" value="InterPro"/>
</dbReference>
<dbReference type="FunFam" id="2.30.42.10:FF:000107">
    <property type="entry name" value="26S proteasome non-ATPase regulatory subunit 9"/>
    <property type="match status" value="1"/>
</dbReference>
<evidence type="ECO:0000256" key="1">
    <source>
        <dbReference type="ARBA" id="ARBA00023186"/>
    </source>
</evidence>
<dbReference type="OrthoDB" id="72325at2759"/>
<name>A0A9D4UXY9_ADICA</name>
<sequence length="227" mass="24655">MVGTNVKAETLALMNKRSEMENEMDIIISRLCQPGGPGLEGNLLDPQGFPRADIDVFQVRGDRHRLSVLRNDHKSITKEIEKNIEVLHSAHVGVMLPQKRTVEGEEVIHTRPMAVTGAEPSFVTSFVPGRTLVGVDSPSGLPFAVFDEVQEGSPAALDGIMVGDQLIKFGSVEGGDNLLMRLAREGRMSEGNPVPVIVLRRGVQVQLTVTPRQWSGPGLLGCHIQPL</sequence>
<dbReference type="InterPro" id="IPR036034">
    <property type="entry name" value="PDZ_sf"/>
</dbReference>
<dbReference type="InterPro" id="IPR040815">
    <property type="entry name" value="Nas2_N"/>
</dbReference>
<keyword evidence="1" id="KW-0143">Chaperone</keyword>
<dbReference type="PANTHER" id="PTHR12651">
    <property type="entry name" value="26S PROTEASOME NON-ATPASE REGULATORY SUBUNIT 9"/>
    <property type="match status" value="1"/>
</dbReference>
<dbReference type="GO" id="GO:0005737">
    <property type="term" value="C:cytoplasm"/>
    <property type="evidence" value="ECO:0007669"/>
    <property type="project" value="TreeGrafter"/>
</dbReference>
<evidence type="ECO:0000313" key="3">
    <source>
        <dbReference type="EMBL" id="KAI5075812.1"/>
    </source>
</evidence>
<evidence type="ECO:0000259" key="2">
    <source>
        <dbReference type="SMART" id="SM00228"/>
    </source>
</evidence>
<dbReference type="Gene3D" id="6.10.140.1710">
    <property type="match status" value="1"/>
</dbReference>
<gene>
    <name evidence="3" type="ORF">GOP47_0009888</name>
</gene>